<dbReference type="PATRIC" id="fig|1392.242.peg.4613"/>
<dbReference type="Proteomes" id="UP000035904">
    <property type="component" value="Unassembled WGS sequence"/>
</dbReference>
<dbReference type="RefSeq" id="WP_047957201.1">
    <property type="nucleotide sequence ID" value="NZ_LDPG01000039.1"/>
</dbReference>
<protein>
    <submittedName>
        <fullName evidence="1">Uncharacterized protein</fullName>
    </submittedName>
</protein>
<accession>A0A0J1HK47</accession>
<name>A0A0J1HK47_BACAN</name>
<dbReference type="EMBL" id="LDPG01000039">
    <property type="protein sequence ID" value="KLV14079.1"/>
    <property type="molecule type" value="Genomic_DNA"/>
</dbReference>
<dbReference type="AlphaFoldDB" id="A0A0J1HK47"/>
<evidence type="ECO:0000313" key="1">
    <source>
        <dbReference type="EMBL" id="KLV14079.1"/>
    </source>
</evidence>
<evidence type="ECO:0000313" key="2">
    <source>
        <dbReference type="Proteomes" id="UP000035904"/>
    </source>
</evidence>
<gene>
    <name evidence="1" type="ORF">ABW01_28875</name>
</gene>
<organism evidence="1 2">
    <name type="scientific">Bacillus anthracis</name>
    <name type="common">anthrax bacterium</name>
    <dbReference type="NCBI Taxonomy" id="1392"/>
    <lineage>
        <taxon>Bacteria</taxon>
        <taxon>Bacillati</taxon>
        <taxon>Bacillota</taxon>
        <taxon>Bacilli</taxon>
        <taxon>Bacillales</taxon>
        <taxon>Bacillaceae</taxon>
        <taxon>Bacillus</taxon>
        <taxon>Bacillus cereus group</taxon>
    </lineage>
</organism>
<sequence>MGKRDTSYFDTKGRYEKSAKQYGVTILYVNKIPYHSNEVLFEHIQTLEVEQFFSKREKC</sequence>
<reference evidence="1 2" key="1">
    <citation type="submission" date="2015-05" db="EMBL/GenBank/DDBJ databases">
        <title>Whole genome sequence and identification of bacterial endophytes from Costus igneus.</title>
        <authorList>
            <person name="Lee Y.P."/>
            <person name="Gan H.M."/>
            <person name="Eng W."/>
            <person name="Wheatley M.S."/>
            <person name="Caraballo A."/>
            <person name="Polter S."/>
            <person name="Savka M.A."/>
            <person name="Hudson A.O."/>
        </authorList>
    </citation>
    <scope>NUCLEOTIDE SEQUENCE [LARGE SCALE GENOMIC DNA]</scope>
    <source>
        <strain evidence="1 2">RIT375</strain>
    </source>
</reference>
<proteinExistence type="predicted"/>
<comment type="caution">
    <text evidence="1">The sequence shown here is derived from an EMBL/GenBank/DDBJ whole genome shotgun (WGS) entry which is preliminary data.</text>
</comment>